<gene>
    <name evidence="2" type="ORF">QFW77_18265</name>
</gene>
<protein>
    <recommendedName>
        <fullName evidence="4">Secreted protein</fullName>
    </recommendedName>
</protein>
<reference evidence="2 3" key="1">
    <citation type="submission" date="2023-04" db="EMBL/GenBank/DDBJ databases">
        <title>Luteimonas endophyticus RD2P54.</title>
        <authorList>
            <person name="Sun J.-Q."/>
        </authorList>
    </citation>
    <scope>NUCLEOTIDE SEQUENCE [LARGE SCALE GENOMIC DNA]</scope>
    <source>
        <strain evidence="2 3">RD2P54</strain>
    </source>
</reference>
<accession>A0ABT6JDV5</accession>
<evidence type="ECO:0000313" key="3">
    <source>
        <dbReference type="Proteomes" id="UP001156940"/>
    </source>
</evidence>
<feature type="signal peptide" evidence="1">
    <location>
        <begin position="1"/>
        <end position="22"/>
    </location>
</feature>
<evidence type="ECO:0008006" key="4">
    <source>
        <dbReference type="Google" id="ProtNLM"/>
    </source>
</evidence>
<proteinExistence type="predicted"/>
<dbReference type="EMBL" id="JARXRM010000046">
    <property type="protein sequence ID" value="MDH5824914.1"/>
    <property type="molecule type" value="Genomic_DNA"/>
</dbReference>
<dbReference type="RefSeq" id="WP_280576285.1">
    <property type="nucleotide sequence ID" value="NZ_JARXRM010000046.1"/>
</dbReference>
<evidence type="ECO:0000313" key="2">
    <source>
        <dbReference type="EMBL" id="MDH5824914.1"/>
    </source>
</evidence>
<comment type="caution">
    <text evidence="2">The sequence shown here is derived from an EMBL/GenBank/DDBJ whole genome shotgun (WGS) entry which is preliminary data.</text>
</comment>
<keyword evidence="3" id="KW-1185">Reference proteome</keyword>
<dbReference type="Proteomes" id="UP001156940">
    <property type="component" value="Unassembled WGS sequence"/>
</dbReference>
<sequence length="136" mass="14206">MNTYRSLPLLAAIALVVGAGHAGNSVSDPAAKIVRGFNGAAPCNAKAIGAGSSPAADPDEDMSNLSVSCSDDRNVTFSQLRQPLPNAHACVTTLGDLRAQRRAVAVVKDPTDDNPYHCVLSTITPREFVSGSRYQP</sequence>
<organism evidence="2 3">
    <name type="scientific">Luteimonas endophytica</name>
    <dbReference type="NCBI Taxonomy" id="3042023"/>
    <lineage>
        <taxon>Bacteria</taxon>
        <taxon>Pseudomonadati</taxon>
        <taxon>Pseudomonadota</taxon>
        <taxon>Gammaproteobacteria</taxon>
        <taxon>Lysobacterales</taxon>
        <taxon>Lysobacteraceae</taxon>
        <taxon>Luteimonas</taxon>
    </lineage>
</organism>
<evidence type="ECO:0000256" key="1">
    <source>
        <dbReference type="SAM" id="SignalP"/>
    </source>
</evidence>
<name>A0ABT6JDV5_9GAMM</name>
<keyword evidence="1" id="KW-0732">Signal</keyword>
<feature type="chain" id="PRO_5045289450" description="Secreted protein" evidence="1">
    <location>
        <begin position="23"/>
        <end position="136"/>
    </location>
</feature>